<sequence>MVIYLNFNTSINIYHQKNDLHVKNRRLANFIVINNFNLGTPIIIDINIIIKK</sequence>
<organism evidence="1 2">
    <name type="scientific">Xenorhabdus bovienii str. oregonense</name>
    <dbReference type="NCBI Taxonomy" id="1398202"/>
    <lineage>
        <taxon>Bacteria</taxon>
        <taxon>Pseudomonadati</taxon>
        <taxon>Pseudomonadota</taxon>
        <taxon>Gammaproteobacteria</taxon>
        <taxon>Enterobacterales</taxon>
        <taxon>Morganellaceae</taxon>
        <taxon>Xenorhabdus</taxon>
    </lineage>
</organism>
<reference evidence="1" key="1">
    <citation type="submission" date="2013-07" db="EMBL/GenBank/DDBJ databases">
        <title>Sub-species coevolution in mutualistic symbiosis.</title>
        <authorList>
            <person name="Murfin K."/>
            <person name="Klassen J."/>
            <person name="Lee M."/>
            <person name="Forst S."/>
            <person name="Stock P."/>
            <person name="Goodrich-Blair H."/>
        </authorList>
    </citation>
    <scope>NUCLEOTIDE SEQUENCE [LARGE SCALE GENOMIC DNA]</scope>
    <source>
        <strain evidence="1">Oregonense</strain>
    </source>
</reference>
<protein>
    <submittedName>
        <fullName evidence="1">Uncharacterized protein</fullName>
    </submittedName>
</protein>
<evidence type="ECO:0000313" key="2">
    <source>
        <dbReference type="Proteomes" id="UP000028483"/>
    </source>
</evidence>
<name>A0A077NZK2_XENBV</name>
<gene>
    <name evidence="1" type="ORF">XBO1_480037</name>
</gene>
<dbReference type="Proteomes" id="UP000028483">
    <property type="component" value="Unassembled WGS sequence"/>
</dbReference>
<dbReference type="HOGENOM" id="CLU_3086296_0_0_6"/>
<comment type="caution">
    <text evidence="1">The sequence shown here is derived from an EMBL/GenBank/DDBJ whole genome shotgun (WGS) entry which is preliminary data.</text>
</comment>
<dbReference type="EMBL" id="CBSX010000213">
    <property type="protein sequence ID" value="CDH07672.1"/>
    <property type="molecule type" value="Genomic_DNA"/>
</dbReference>
<dbReference type="AlphaFoldDB" id="A0A077NZK2"/>
<proteinExistence type="predicted"/>
<accession>A0A077NZK2</accession>
<evidence type="ECO:0000313" key="1">
    <source>
        <dbReference type="EMBL" id="CDH07672.1"/>
    </source>
</evidence>